<evidence type="ECO:0000256" key="2">
    <source>
        <dbReference type="ARBA" id="ARBA00023242"/>
    </source>
</evidence>
<dbReference type="GO" id="GO:0043565">
    <property type="term" value="F:sequence-specific DNA binding"/>
    <property type="evidence" value="ECO:0007669"/>
    <property type="project" value="TreeGrafter"/>
</dbReference>
<dbReference type="Gene3D" id="2.40.250.10">
    <property type="entry name" value="Core binding factor, beta subunit"/>
    <property type="match status" value="1"/>
</dbReference>
<dbReference type="GO" id="GO:0003713">
    <property type="term" value="F:transcription coactivator activity"/>
    <property type="evidence" value="ECO:0007669"/>
    <property type="project" value="InterPro"/>
</dbReference>
<dbReference type="VEuPathDB" id="VectorBase:GAUT047775"/>
<comment type="similarity">
    <text evidence="3">Belongs to the CBF-beta family.</text>
</comment>
<organism evidence="4 5">
    <name type="scientific">Glossina austeni</name>
    <name type="common">Savannah tsetse fly</name>
    <dbReference type="NCBI Taxonomy" id="7395"/>
    <lineage>
        <taxon>Eukaryota</taxon>
        <taxon>Metazoa</taxon>
        <taxon>Ecdysozoa</taxon>
        <taxon>Arthropoda</taxon>
        <taxon>Hexapoda</taxon>
        <taxon>Insecta</taxon>
        <taxon>Pterygota</taxon>
        <taxon>Neoptera</taxon>
        <taxon>Endopterygota</taxon>
        <taxon>Diptera</taxon>
        <taxon>Brachycera</taxon>
        <taxon>Muscomorpha</taxon>
        <taxon>Hippoboscoidea</taxon>
        <taxon>Glossinidae</taxon>
        <taxon>Glossina</taxon>
    </lineage>
</organism>
<dbReference type="Proteomes" id="UP000078200">
    <property type="component" value="Unassembled WGS sequence"/>
</dbReference>
<accession>A0A1A9VU87</accession>
<dbReference type="InterPro" id="IPR003417">
    <property type="entry name" value="CBF_beta"/>
</dbReference>
<proteinExistence type="inferred from homology"/>
<evidence type="ECO:0000313" key="5">
    <source>
        <dbReference type="Proteomes" id="UP000078200"/>
    </source>
</evidence>
<evidence type="ECO:0000256" key="3">
    <source>
        <dbReference type="ARBA" id="ARBA00025734"/>
    </source>
</evidence>
<keyword evidence="5" id="KW-1185">Reference proteome</keyword>
<comment type="subcellular location">
    <subcellularLocation>
        <location evidence="1">Nucleus</location>
    </subcellularLocation>
</comment>
<evidence type="ECO:0000256" key="1">
    <source>
        <dbReference type="ARBA" id="ARBA00004123"/>
    </source>
</evidence>
<dbReference type="PANTHER" id="PTHR10276:SF3">
    <property type="entry name" value="CORE-BINDING FACTOR SUBUNIT BETA"/>
    <property type="match status" value="1"/>
</dbReference>
<dbReference type="AlphaFoldDB" id="A0A1A9VU87"/>
<sequence>MAQSKKRLNFARGHYSQGIKCNSKKSRCVQGEYPEAFVKLWEDYDDVKRSRNHNPNCFSDTLEWGFSGMLSHRFLLRPDIPDISIPERYTRYRERGLEERQIRFQNGWREGHTEISFVGSGTNLQLVFNATQNPYVHDKACDSDKEHGKVHIKSYFIMHGVHY</sequence>
<dbReference type="Gene3D" id="3.30.200.20">
    <property type="entry name" value="Phosphorylase Kinase, domain 1"/>
    <property type="match status" value="1"/>
</dbReference>
<dbReference type="InterPro" id="IPR036552">
    <property type="entry name" value="CBF_bsu_sf"/>
</dbReference>
<evidence type="ECO:0000313" key="4">
    <source>
        <dbReference type="EnsemblMetazoa" id="GAUT047775-PA"/>
    </source>
</evidence>
<name>A0A1A9VU87_GLOAU</name>
<dbReference type="EnsemblMetazoa" id="GAUT047775-RA">
    <property type="protein sequence ID" value="GAUT047775-PA"/>
    <property type="gene ID" value="GAUT047775"/>
</dbReference>
<dbReference type="SUPFAM" id="SSF50723">
    <property type="entry name" value="Core binding factor beta, CBF"/>
    <property type="match status" value="1"/>
</dbReference>
<dbReference type="Pfam" id="PF02312">
    <property type="entry name" value="CBF_beta"/>
    <property type="match status" value="1"/>
</dbReference>
<reference evidence="4" key="1">
    <citation type="submission" date="2020-05" db="UniProtKB">
        <authorList>
            <consortium name="EnsemblMetazoa"/>
        </authorList>
    </citation>
    <scope>IDENTIFICATION</scope>
    <source>
        <strain evidence="4">TTRI</strain>
    </source>
</reference>
<dbReference type="STRING" id="7395.A0A1A9VU87"/>
<protein>
    <submittedName>
        <fullName evidence="4">Uncharacterized protein</fullName>
    </submittedName>
</protein>
<dbReference type="GO" id="GO:0006357">
    <property type="term" value="P:regulation of transcription by RNA polymerase II"/>
    <property type="evidence" value="ECO:0007669"/>
    <property type="project" value="TreeGrafter"/>
</dbReference>
<dbReference type="GO" id="GO:0016513">
    <property type="term" value="C:core-binding factor complex"/>
    <property type="evidence" value="ECO:0007669"/>
    <property type="project" value="TreeGrafter"/>
</dbReference>
<keyword evidence="2" id="KW-0539">Nucleus</keyword>
<dbReference type="PANTHER" id="PTHR10276">
    <property type="entry name" value="CORE-BINDING FACTOR, BETA SUBUNIT"/>
    <property type="match status" value="1"/>
</dbReference>